<dbReference type="EMBL" id="JAHRIN010035657">
    <property type="protein sequence ID" value="MEQ2204159.1"/>
    <property type="molecule type" value="Genomic_DNA"/>
</dbReference>
<gene>
    <name evidence="1" type="ORF">XENOCAPTIV_008849</name>
</gene>
<organism evidence="1 2">
    <name type="scientific">Xenoophorus captivus</name>
    <dbReference type="NCBI Taxonomy" id="1517983"/>
    <lineage>
        <taxon>Eukaryota</taxon>
        <taxon>Metazoa</taxon>
        <taxon>Chordata</taxon>
        <taxon>Craniata</taxon>
        <taxon>Vertebrata</taxon>
        <taxon>Euteleostomi</taxon>
        <taxon>Actinopterygii</taxon>
        <taxon>Neopterygii</taxon>
        <taxon>Teleostei</taxon>
        <taxon>Neoteleostei</taxon>
        <taxon>Acanthomorphata</taxon>
        <taxon>Ovalentaria</taxon>
        <taxon>Atherinomorphae</taxon>
        <taxon>Cyprinodontiformes</taxon>
        <taxon>Goodeidae</taxon>
        <taxon>Xenoophorus</taxon>
    </lineage>
</organism>
<protein>
    <submittedName>
        <fullName evidence="1">Uncharacterized protein</fullName>
    </submittedName>
</protein>
<keyword evidence="2" id="KW-1185">Reference proteome</keyword>
<accession>A0ABV0R7Q0</accession>
<dbReference type="Proteomes" id="UP001434883">
    <property type="component" value="Unassembled WGS sequence"/>
</dbReference>
<name>A0ABV0R7Q0_9TELE</name>
<comment type="caution">
    <text evidence="1">The sequence shown here is derived from an EMBL/GenBank/DDBJ whole genome shotgun (WGS) entry which is preliminary data.</text>
</comment>
<reference evidence="1 2" key="1">
    <citation type="submission" date="2021-06" db="EMBL/GenBank/DDBJ databases">
        <authorList>
            <person name="Palmer J.M."/>
        </authorList>
    </citation>
    <scope>NUCLEOTIDE SEQUENCE [LARGE SCALE GENOMIC DNA]</scope>
    <source>
        <strain evidence="1 2">XC_2019</strain>
        <tissue evidence="1">Muscle</tissue>
    </source>
</reference>
<sequence length="70" mass="7431">TTSPPSGAVITLYTTADVSGQRPAAAVTDRFKLPRNSTDFNCSYLNIRQALLSGFFLQAGANGPAVLRDE</sequence>
<evidence type="ECO:0000313" key="2">
    <source>
        <dbReference type="Proteomes" id="UP001434883"/>
    </source>
</evidence>
<feature type="non-terminal residue" evidence="1">
    <location>
        <position position="1"/>
    </location>
</feature>
<proteinExistence type="predicted"/>
<evidence type="ECO:0000313" key="1">
    <source>
        <dbReference type="EMBL" id="MEQ2204159.1"/>
    </source>
</evidence>